<evidence type="ECO:0000313" key="2">
    <source>
        <dbReference type="EMBL" id="PMD38358.1"/>
    </source>
</evidence>
<evidence type="ECO:0000313" key="3">
    <source>
        <dbReference type="Proteomes" id="UP000235786"/>
    </source>
</evidence>
<feature type="region of interest" description="Disordered" evidence="1">
    <location>
        <begin position="71"/>
        <end position="99"/>
    </location>
</feature>
<feature type="region of interest" description="Disordered" evidence="1">
    <location>
        <begin position="1"/>
        <end position="29"/>
    </location>
</feature>
<reference evidence="2 3" key="1">
    <citation type="submission" date="2016-04" db="EMBL/GenBank/DDBJ databases">
        <title>A degradative enzymes factory behind the ericoid mycorrhizal symbiosis.</title>
        <authorList>
            <consortium name="DOE Joint Genome Institute"/>
            <person name="Martino E."/>
            <person name="Morin E."/>
            <person name="Grelet G."/>
            <person name="Kuo A."/>
            <person name="Kohler A."/>
            <person name="Daghino S."/>
            <person name="Barry K."/>
            <person name="Choi C."/>
            <person name="Cichocki N."/>
            <person name="Clum A."/>
            <person name="Copeland A."/>
            <person name="Hainaut M."/>
            <person name="Haridas S."/>
            <person name="Labutti K."/>
            <person name="Lindquist E."/>
            <person name="Lipzen A."/>
            <person name="Khouja H.-R."/>
            <person name="Murat C."/>
            <person name="Ohm R."/>
            <person name="Olson A."/>
            <person name="Spatafora J."/>
            <person name="Veneault-Fourrey C."/>
            <person name="Henrissat B."/>
            <person name="Grigoriev I."/>
            <person name="Martin F."/>
            <person name="Perotto S."/>
        </authorList>
    </citation>
    <scope>NUCLEOTIDE SEQUENCE [LARGE SCALE GENOMIC DNA]</scope>
    <source>
        <strain evidence="2 3">F</strain>
    </source>
</reference>
<evidence type="ECO:0000256" key="1">
    <source>
        <dbReference type="SAM" id="MobiDB-lite"/>
    </source>
</evidence>
<protein>
    <submittedName>
        <fullName evidence="2">Uncharacterized protein</fullName>
    </submittedName>
</protein>
<name>A0A2J6RIK8_HYAVF</name>
<keyword evidence="3" id="KW-1185">Reference proteome</keyword>
<sequence length="118" mass="12665">MAWMKPTSHSSALGGLRSSIQKTDGCPQSRKRCACSNLKKPALITHAVHITGCGPQERKAMVLLEPHSAAMGDRHQGYRTPGLQDSRSDSRSAGRLSTGAWGFAASPNCHGLEETSHR</sequence>
<accession>A0A2J6RIK8</accession>
<dbReference type="EMBL" id="KZ613948">
    <property type="protein sequence ID" value="PMD38358.1"/>
    <property type="molecule type" value="Genomic_DNA"/>
</dbReference>
<organism evidence="2 3">
    <name type="scientific">Hyaloscypha variabilis (strain UAMH 11265 / GT02V1 / F)</name>
    <name type="common">Meliniomyces variabilis</name>
    <dbReference type="NCBI Taxonomy" id="1149755"/>
    <lineage>
        <taxon>Eukaryota</taxon>
        <taxon>Fungi</taxon>
        <taxon>Dikarya</taxon>
        <taxon>Ascomycota</taxon>
        <taxon>Pezizomycotina</taxon>
        <taxon>Leotiomycetes</taxon>
        <taxon>Helotiales</taxon>
        <taxon>Hyaloscyphaceae</taxon>
        <taxon>Hyaloscypha</taxon>
        <taxon>Hyaloscypha variabilis</taxon>
    </lineage>
</organism>
<dbReference type="AlphaFoldDB" id="A0A2J6RIK8"/>
<proteinExistence type="predicted"/>
<dbReference type="Proteomes" id="UP000235786">
    <property type="component" value="Unassembled WGS sequence"/>
</dbReference>
<gene>
    <name evidence="2" type="ORF">L207DRAFT_66920</name>
</gene>